<dbReference type="Proteomes" id="UP000305238">
    <property type="component" value="Unassembled WGS sequence"/>
</dbReference>
<dbReference type="EMBL" id="VCKZ01000594">
    <property type="protein sequence ID" value="TMR26012.1"/>
    <property type="molecule type" value="Genomic_DNA"/>
</dbReference>
<dbReference type="OrthoDB" id="129384at2"/>
<dbReference type="GO" id="GO:0006783">
    <property type="term" value="P:heme biosynthetic process"/>
    <property type="evidence" value="ECO:0007669"/>
    <property type="project" value="TreeGrafter"/>
</dbReference>
<proteinExistence type="predicted"/>
<dbReference type="PROSITE" id="PS50902">
    <property type="entry name" value="FLAVODOXIN_LIKE"/>
    <property type="match status" value="1"/>
</dbReference>
<dbReference type="GO" id="GO:0070819">
    <property type="term" value="F:menaquinone-dependent protoporphyrinogen oxidase activity"/>
    <property type="evidence" value="ECO:0007669"/>
    <property type="project" value="TreeGrafter"/>
</dbReference>
<keyword evidence="3" id="KW-1185">Reference proteome</keyword>
<dbReference type="InterPro" id="IPR029039">
    <property type="entry name" value="Flavoprotein-like_sf"/>
</dbReference>
<dbReference type="RefSeq" id="WP_138642057.1">
    <property type="nucleotide sequence ID" value="NZ_JASWDG010000164.1"/>
</dbReference>
<dbReference type="PANTHER" id="PTHR38030:SF2">
    <property type="entry name" value="PROTOPORPHYRINOGEN IX DEHYDROGENASE [QUINONE]"/>
    <property type="match status" value="1"/>
</dbReference>
<evidence type="ECO:0000313" key="3">
    <source>
        <dbReference type="Proteomes" id="UP000305238"/>
    </source>
</evidence>
<dbReference type="InterPro" id="IPR008254">
    <property type="entry name" value="Flavodoxin/NO_synth"/>
</dbReference>
<name>A0A5S4FZJ7_9ACTN</name>
<organism evidence="2 3">
    <name type="scientific">Actinomadura geliboluensis</name>
    <dbReference type="NCBI Taxonomy" id="882440"/>
    <lineage>
        <taxon>Bacteria</taxon>
        <taxon>Bacillati</taxon>
        <taxon>Actinomycetota</taxon>
        <taxon>Actinomycetes</taxon>
        <taxon>Streptosporangiales</taxon>
        <taxon>Thermomonosporaceae</taxon>
        <taxon>Actinomadura</taxon>
    </lineage>
</organism>
<dbReference type="InterPro" id="IPR052200">
    <property type="entry name" value="Protoporphyrinogen_IX_DH"/>
</dbReference>
<reference evidence="2 3" key="1">
    <citation type="submission" date="2019-05" db="EMBL/GenBank/DDBJ databases">
        <title>Draft genome sequence of Actinomadura geliboluensis A8036.</title>
        <authorList>
            <person name="Saricaoglu S."/>
            <person name="Isik K."/>
        </authorList>
    </citation>
    <scope>NUCLEOTIDE SEQUENCE [LARGE SCALE GENOMIC DNA]</scope>
    <source>
        <strain evidence="2 3">A8036</strain>
    </source>
</reference>
<accession>A0A5S4FZJ7</accession>
<comment type="caution">
    <text evidence="2">The sequence shown here is derived from an EMBL/GenBank/DDBJ whole genome shotgun (WGS) entry which is preliminary data.</text>
</comment>
<dbReference type="GO" id="GO:0010181">
    <property type="term" value="F:FMN binding"/>
    <property type="evidence" value="ECO:0007669"/>
    <property type="project" value="InterPro"/>
</dbReference>
<dbReference type="InterPro" id="IPR026816">
    <property type="entry name" value="Flavodoxin_dom"/>
</dbReference>
<dbReference type="PANTHER" id="PTHR38030">
    <property type="entry name" value="PROTOPORPHYRINOGEN IX DEHYDROGENASE [MENAQUINONE]"/>
    <property type="match status" value="1"/>
</dbReference>
<dbReference type="SUPFAM" id="SSF52218">
    <property type="entry name" value="Flavoproteins"/>
    <property type="match status" value="1"/>
</dbReference>
<gene>
    <name evidence="2" type="ORF">ETD96_42015</name>
</gene>
<dbReference type="Gene3D" id="3.40.50.360">
    <property type="match status" value="1"/>
</dbReference>
<protein>
    <submittedName>
        <fullName evidence="2">Flavodoxin</fullName>
    </submittedName>
</protein>
<feature type="domain" description="Flavodoxin-like" evidence="1">
    <location>
        <begin position="4"/>
        <end position="157"/>
    </location>
</feature>
<dbReference type="Pfam" id="PF12724">
    <property type="entry name" value="Flavodoxin_5"/>
    <property type="match status" value="1"/>
</dbReference>
<evidence type="ECO:0000259" key="1">
    <source>
        <dbReference type="PROSITE" id="PS50902"/>
    </source>
</evidence>
<dbReference type="AlphaFoldDB" id="A0A5S4FZJ7"/>
<sequence>MIRVLVAYASERGGTAEIADWVGDALRQAGADADVRPAGDVTDLDEYDAVVLGGALYEGRWHRDARRFARHHADELEHRPVWLFSSGPLDDTAREHVIDPVPGVAKIAGRLHARGHATFGGRLAPDAKGFLASRIAKRMSGDHRDRDQVAEWAAGIARELRKATV</sequence>
<evidence type="ECO:0000313" key="2">
    <source>
        <dbReference type="EMBL" id="TMR26012.1"/>
    </source>
</evidence>